<name>A0A2Z6PLH8_TRISU</name>
<dbReference type="Proteomes" id="UP000242715">
    <property type="component" value="Unassembled WGS sequence"/>
</dbReference>
<gene>
    <name evidence="1" type="ORF">TSUD_416490</name>
</gene>
<dbReference type="OrthoDB" id="1436874at2759"/>
<sequence length="407" mass="48207">MQRTEKAGKANIEEAHPVKRMKLAYEPGLCNPRTVRALHQLIANNHPDIIFLMETKKHKASNTIMDKFAATYNLYSVDYIIDMDFNYIDFIVTNTNNANQWRGTGIYGYPQHHNKHLTYNPIDNTITTLFRSTLNSCDLQDLGYKGDIYTWINKQQGNQLIKERLDRFLGNSEWMRMFPNFSNTHLLRYKSDHAPILLDFNTHAAQNNPKRRPKPKRYEQIWTRDESHYHIVKNQWRKNRGSVTHKINNTLLALHRWGNERFGIIPKRIKTLQEDLQKLNEQMGSQDMVEQVKNKEKELDDILECEEMWWKQRSRALWLQHGDKNTNSEATTWSEAKQSSEAQRGSKCLQEFRSSEKFRSSRMFRCLQEFRSYLLVMSHSEDEDVQKLNYEGLSEANHSRPIRLQVI</sequence>
<dbReference type="PANTHER" id="PTHR33710:SF71">
    <property type="entry name" value="ENDONUCLEASE_EXONUCLEASE_PHOSPHATASE DOMAIN-CONTAINING PROTEIN"/>
    <property type="match status" value="1"/>
</dbReference>
<reference evidence="2" key="1">
    <citation type="journal article" date="2017" name="Front. Plant Sci.">
        <title>Climate Clever Clovers: New Paradigm to Reduce the Environmental Footprint of Ruminants by Breeding Low Methanogenic Forages Utilizing Haplotype Variation.</title>
        <authorList>
            <person name="Kaur P."/>
            <person name="Appels R."/>
            <person name="Bayer P.E."/>
            <person name="Keeble-Gagnere G."/>
            <person name="Wang J."/>
            <person name="Hirakawa H."/>
            <person name="Shirasawa K."/>
            <person name="Vercoe P."/>
            <person name="Stefanova K."/>
            <person name="Durmic Z."/>
            <person name="Nichols P."/>
            <person name="Revell C."/>
            <person name="Isobe S.N."/>
            <person name="Edwards D."/>
            <person name="Erskine W."/>
        </authorList>
    </citation>
    <scope>NUCLEOTIDE SEQUENCE [LARGE SCALE GENOMIC DNA]</scope>
    <source>
        <strain evidence="2">cv. Daliak</strain>
    </source>
</reference>
<keyword evidence="2" id="KW-1185">Reference proteome</keyword>
<evidence type="ECO:0000313" key="2">
    <source>
        <dbReference type="Proteomes" id="UP000242715"/>
    </source>
</evidence>
<dbReference type="SUPFAM" id="SSF56219">
    <property type="entry name" value="DNase I-like"/>
    <property type="match status" value="1"/>
</dbReference>
<organism evidence="1 2">
    <name type="scientific">Trifolium subterraneum</name>
    <name type="common">Subterranean clover</name>
    <dbReference type="NCBI Taxonomy" id="3900"/>
    <lineage>
        <taxon>Eukaryota</taxon>
        <taxon>Viridiplantae</taxon>
        <taxon>Streptophyta</taxon>
        <taxon>Embryophyta</taxon>
        <taxon>Tracheophyta</taxon>
        <taxon>Spermatophyta</taxon>
        <taxon>Magnoliopsida</taxon>
        <taxon>eudicotyledons</taxon>
        <taxon>Gunneridae</taxon>
        <taxon>Pentapetalae</taxon>
        <taxon>rosids</taxon>
        <taxon>fabids</taxon>
        <taxon>Fabales</taxon>
        <taxon>Fabaceae</taxon>
        <taxon>Papilionoideae</taxon>
        <taxon>50 kb inversion clade</taxon>
        <taxon>NPAAA clade</taxon>
        <taxon>Hologalegina</taxon>
        <taxon>IRL clade</taxon>
        <taxon>Trifolieae</taxon>
        <taxon>Trifolium</taxon>
    </lineage>
</organism>
<proteinExistence type="predicted"/>
<accession>A0A2Z6PLH8</accession>
<dbReference type="InterPro" id="IPR036691">
    <property type="entry name" value="Endo/exonu/phosph_ase_sf"/>
</dbReference>
<dbReference type="AlphaFoldDB" id="A0A2Z6PLH8"/>
<protein>
    <recommendedName>
        <fullName evidence="3">Endonuclease/exonuclease/phosphatase domain-containing protein</fullName>
    </recommendedName>
</protein>
<dbReference type="EMBL" id="DF975780">
    <property type="protein sequence ID" value="GAU51865.1"/>
    <property type="molecule type" value="Genomic_DNA"/>
</dbReference>
<dbReference type="PANTHER" id="PTHR33710">
    <property type="entry name" value="BNAC02G09200D PROTEIN"/>
    <property type="match status" value="1"/>
</dbReference>
<evidence type="ECO:0008006" key="3">
    <source>
        <dbReference type="Google" id="ProtNLM"/>
    </source>
</evidence>
<evidence type="ECO:0000313" key="1">
    <source>
        <dbReference type="EMBL" id="GAU51865.1"/>
    </source>
</evidence>
<dbReference type="Gene3D" id="3.60.10.10">
    <property type="entry name" value="Endonuclease/exonuclease/phosphatase"/>
    <property type="match status" value="1"/>
</dbReference>